<reference evidence="2 4" key="2">
    <citation type="submission" date="2016-01" db="EMBL/GenBank/DDBJ databases">
        <title>The new phylogeny of the genus Mycobacterium.</title>
        <authorList>
            <person name="Tarcisio F."/>
            <person name="Conor M."/>
            <person name="Antonella G."/>
            <person name="Elisabetta G."/>
            <person name="Giulia F.S."/>
            <person name="Sara T."/>
            <person name="Anna F."/>
            <person name="Clotilde B."/>
            <person name="Roberto B."/>
            <person name="Veronica D.S."/>
            <person name="Fabio R."/>
            <person name="Monica P."/>
            <person name="Olivier J."/>
            <person name="Enrico T."/>
            <person name="Nicola S."/>
        </authorList>
    </citation>
    <scope>NUCLEOTIDE SEQUENCE [LARGE SCALE GENOMIC DNA]</scope>
    <source>
        <strain evidence="2 4">CCUG 50187</strain>
    </source>
</reference>
<evidence type="ECO:0000313" key="3">
    <source>
        <dbReference type="Proteomes" id="UP000182227"/>
    </source>
</evidence>
<evidence type="ECO:0008006" key="5">
    <source>
        <dbReference type="Google" id="ProtNLM"/>
    </source>
</evidence>
<keyword evidence="4" id="KW-1185">Reference proteome</keyword>
<gene>
    <name evidence="2" type="ORF">AWB98_01295</name>
    <name evidence="1" type="ORF">BN970_01367</name>
</gene>
<dbReference type="Proteomes" id="UP000182227">
    <property type="component" value="Unassembled WGS sequence"/>
</dbReference>
<evidence type="ECO:0000313" key="4">
    <source>
        <dbReference type="Proteomes" id="UP000193811"/>
    </source>
</evidence>
<proteinExistence type="predicted"/>
<dbReference type="EMBL" id="LQOP01000034">
    <property type="protein sequence ID" value="ORV20962.1"/>
    <property type="molecule type" value="Genomic_DNA"/>
</dbReference>
<dbReference type="Proteomes" id="UP000193811">
    <property type="component" value="Unassembled WGS sequence"/>
</dbReference>
<dbReference type="GeneID" id="44299595"/>
<reference evidence="1 3" key="1">
    <citation type="submission" date="2015-03" db="EMBL/GenBank/DDBJ databases">
        <authorList>
            <person name="Murphy D."/>
        </authorList>
    </citation>
    <scope>NUCLEOTIDE SEQUENCE [LARGE SCALE GENOMIC DNA]</scope>
    <source>
        <strain evidence="1 3">D16</strain>
    </source>
</reference>
<dbReference type="AlphaFoldDB" id="A0A0U1D394"/>
<organism evidence="1 3">
    <name type="scientific">Mycolicibacterium conceptionense</name>
    <dbReference type="NCBI Taxonomy" id="451644"/>
    <lineage>
        <taxon>Bacteria</taxon>
        <taxon>Bacillati</taxon>
        <taxon>Actinomycetota</taxon>
        <taxon>Actinomycetes</taxon>
        <taxon>Mycobacteriales</taxon>
        <taxon>Mycobacteriaceae</taxon>
        <taxon>Mycolicibacterium</taxon>
    </lineage>
</organism>
<name>A0A0U1D394_9MYCO</name>
<evidence type="ECO:0000313" key="2">
    <source>
        <dbReference type="EMBL" id="ORV20962.1"/>
    </source>
</evidence>
<accession>A0A0U1D394</accession>
<sequence>MPAVTITPADLEAIVPGIPEAKANAMIEDALAMAELVAPCIASDDLTDAKAKAAKAILRGAILRWHEAGQGGVSQQTALGFSQTMDTRQTRRGMFWPSEIEQLQKLCSAGEDDGKAWAYDTLGTSGVRHADICAVNFGALYCSCGAVLTGMAPLWED</sequence>
<evidence type="ECO:0000313" key="1">
    <source>
        <dbReference type="EMBL" id="CQD07264.1"/>
    </source>
</evidence>
<dbReference type="RefSeq" id="WP_085142597.1">
    <property type="nucleotide sequence ID" value="NZ_JACKVA010000035.1"/>
</dbReference>
<protein>
    <recommendedName>
        <fullName evidence="5">Head-to-tail adaptor</fullName>
    </recommendedName>
</protein>
<dbReference type="EMBL" id="CTEF01000001">
    <property type="protein sequence ID" value="CQD07264.1"/>
    <property type="molecule type" value="Genomic_DNA"/>
</dbReference>